<dbReference type="Proteomes" id="UP000515160">
    <property type="component" value="Chromosome 2R"/>
</dbReference>
<dbReference type="RefSeq" id="XP_051863881.1">
    <property type="nucleotide sequence ID" value="XM_052007921.1"/>
</dbReference>
<protein>
    <submittedName>
        <fullName evidence="2">Uncharacterized protein LOC127566166</fullName>
    </submittedName>
</protein>
<sequence length="86" mass="9922">MLQQAALPYKTAMRLHELIEIDISLEFAEFHKVGRVRELDANRFGAAYKQMIDSLAVGIIDMFFSIVIAKSLQQQLIVQQTIQWLQ</sequence>
<keyword evidence="1" id="KW-1185">Reference proteome</keyword>
<proteinExistence type="predicted"/>
<reference evidence="2" key="1">
    <citation type="submission" date="2025-08" db="UniProtKB">
        <authorList>
            <consortium name="RefSeq"/>
        </authorList>
    </citation>
    <scope>IDENTIFICATION</scope>
    <source>
        <strain evidence="2">15112-1751.03</strain>
        <tissue evidence="2">Whole Adult</tissue>
    </source>
</reference>
<dbReference type="GeneID" id="127566166"/>
<organism evidence="1 2">
    <name type="scientific">Drosophila albomicans</name>
    <name type="common">Fruit fly</name>
    <dbReference type="NCBI Taxonomy" id="7291"/>
    <lineage>
        <taxon>Eukaryota</taxon>
        <taxon>Metazoa</taxon>
        <taxon>Ecdysozoa</taxon>
        <taxon>Arthropoda</taxon>
        <taxon>Hexapoda</taxon>
        <taxon>Insecta</taxon>
        <taxon>Pterygota</taxon>
        <taxon>Neoptera</taxon>
        <taxon>Endopterygota</taxon>
        <taxon>Diptera</taxon>
        <taxon>Brachycera</taxon>
        <taxon>Muscomorpha</taxon>
        <taxon>Ephydroidea</taxon>
        <taxon>Drosophilidae</taxon>
        <taxon>Drosophila</taxon>
    </lineage>
</organism>
<dbReference type="AlphaFoldDB" id="A0A9C6T2D6"/>
<evidence type="ECO:0000313" key="2">
    <source>
        <dbReference type="RefSeq" id="XP_051863881.1"/>
    </source>
</evidence>
<evidence type="ECO:0000313" key="1">
    <source>
        <dbReference type="Proteomes" id="UP000515160"/>
    </source>
</evidence>
<accession>A0A9C6T2D6</accession>
<gene>
    <name evidence="2" type="primary">LOC127566166</name>
</gene>
<name>A0A9C6T2D6_DROAB</name>